<keyword evidence="4" id="KW-0804">Transcription</keyword>
<evidence type="ECO:0000256" key="3">
    <source>
        <dbReference type="ARBA" id="ARBA00023125"/>
    </source>
</evidence>
<feature type="domain" description="WRKY" evidence="7">
    <location>
        <begin position="120"/>
        <end position="183"/>
    </location>
</feature>
<evidence type="ECO:0000259" key="7">
    <source>
        <dbReference type="PROSITE" id="PS50811"/>
    </source>
</evidence>
<reference evidence="8" key="1">
    <citation type="submission" date="2020-07" db="EMBL/GenBank/DDBJ databases">
        <title>Genome sequence and genetic diversity analysis of an under-domesticated orphan crop, white fonio (Digitaria exilis).</title>
        <authorList>
            <person name="Bennetzen J.L."/>
            <person name="Chen S."/>
            <person name="Ma X."/>
            <person name="Wang X."/>
            <person name="Yssel A.E.J."/>
            <person name="Chaluvadi S.R."/>
            <person name="Johnson M."/>
            <person name="Gangashetty P."/>
            <person name="Hamidou F."/>
            <person name="Sanogo M.D."/>
            <person name="Zwaenepoel A."/>
            <person name="Wallace J."/>
            <person name="Van De Peer Y."/>
            <person name="Van Deynze A."/>
        </authorList>
    </citation>
    <scope>NUCLEOTIDE SEQUENCE</scope>
    <source>
        <tissue evidence="8">Leaves</tissue>
    </source>
</reference>
<dbReference type="InterPro" id="IPR036576">
    <property type="entry name" value="WRKY_dom_sf"/>
</dbReference>
<dbReference type="OrthoDB" id="2021064at2759"/>
<feature type="compositionally biased region" description="Low complexity" evidence="6">
    <location>
        <begin position="209"/>
        <end position="220"/>
    </location>
</feature>
<dbReference type="GO" id="GO:0003700">
    <property type="term" value="F:DNA-binding transcription factor activity"/>
    <property type="evidence" value="ECO:0007669"/>
    <property type="project" value="InterPro"/>
</dbReference>
<evidence type="ECO:0000256" key="1">
    <source>
        <dbReference type="ARBA" id="ARBA00004123"/>
    </source>
</evidence>
<feature type="compositionally biased region" description="Basic and acidic residues" evidence="6">
    <location>
        <begin position="109"/>
        <end position="120"/>
    </location>
</feature>
<evidence type="ECO:0000256" key="6">
    <source>
        <dbReference type="SAM" id="MobiDB-lite"/>
    </source>
</evidence>
<dbReference type="PANTHER" id="PTHR32096">
    <property type="entry name" value="WRKY TRANSCRIPTION FACTOR 30-RELATED-RELATED"/>
    <property type="match status" value="1"/>
</dbReference>
<dbReference type="GO" id="GO:0000976">
    <property type="term" value="F:transcription cis-regulatory region binding"/>
    <property type="evidence" value="ECO:0007669"/>
    <property type="project" value="TreeGrafter"/>
</dbReference>
<sequence length="311" mass="34091">MASCAPACDAASELVARGRDSAAVLQALLLGQQPVVAGAGATPHGLQELTDEILRCCDRALAALRESSTEEDAAAAAGGTRKRKTERGYGPAAHASPATSSNSKRMRVRGGEGARATRVEKRSSMEDGFIWRKYGQKEIHGSMYPRLYYRCTYKDEHGCMARRQVQQSEDDPSVFLITYFGDHTCRRDDDDERPAQFVINFGSSTSDDGQPQQSGSPWSSCGDDGLVVVSKTPDLCNSPEEELRSSTGNESDEFIIEQSASFPELTSMMSSMEWDPLVDGNSLDWPFCEGESLFDDIGEFMGHDFNYFDLL</sequence>
<gene>
    <name evidence="8" type="ORF">HU200_031827</name>
</gene>
<dbReference type="Gene3D" id="2.20.25.80">
    <property type="entry name" value="WRKY domain"/>
    <property type="match status" value="1"/>
</dbReference>
<keyword evidence="9" id="KW-1185">Reference proteome</keyword>
<dbReference type="SMART" id="SM00774">
    <property type="entry name" value="WRKY"/>
    <property type="match status" value="1"/>
</dbReference>
<comment type="caution">
    <text evidence="8">The sequence shown here is derived from an EMBL/GenBank/DDBJ whole genome shotgun (WGS) entry which is preliminary data.</text>
</comment>
<dbReference type="EMBL" id="JACEFO010001777">
    <property type="protein sequence ID" value="KAF8703740.1"/>
    <property type="molecule type" value="Genomic_DNA"/>
</dbReference>
<dbReference type="InterPro" id="IPR044810">
    <property type="entry name" value="WRKY_plant"/>
</dbReference>
<dbReference type="PANTHER" id="PTHR32096:SF146">
    <property type="entry name" value="WRKY TRANSCRIPTION FACTOR 19-RELATED"/>
    <property type="match status" value="1"/>
</dbReference>
<feature type="region of interest" description="Disordered" evidence="6">
    <location>
        <begin position="200"/>
        <end position="220"/>
    </location>
</feature>
<name>A0A835ESN7_9POAL</name>
<evidence type="ECO:0000313" key="9">
    <source>
        <dbReference type="Proteomes" id="UP000636709"/>
    </source>
</evidence>
<evidence type="ECO:0000256" key="2">
    <source>
        <dbReference type="ARBA" id="ARBA00023015"/>
    </source>
</evidence>
<keyword evidence="2" id="KW-0805">Transcription regulation</keyword>
<comment type="subcellular location">
    <subcellularLocation>
        <location evidence="1">Nucleus</location>
    </subcellularLocation>
</comment>
<keyword evidence="5" id="KW-0539">Nucleus</keyword>
<evidence type="ECO:0000313" key="8">
    <source>
        <dbReference type="EMBL" id="KAF8703740.1"/>
    </source>
</evidence>
<dbReference type="AlphaFoldDB" id="A0A835ESN7"/>
<keyword evidence="3" id="KW-0238">DNA-binding</keyword>
<dbReference type="PROSITE" id="PS50811">
    <property type="entry name" value="WRKY"/>
    <property type="match status" value="1"/>
</dbReference>
<proteinExistence type="predicted"/>
<dbReference type="GO" id="GO:0005634">
    <property type="term" value="C:nucleus"/>
    <property type="evidence" value="ECO:0007669"/>
    <property type="project" value="UniProtKB-SubCell"/>
</dbReference>
<feature type="region of interest" description="Disordered" evidence="6">
    <location>
        <begin position="68"/>
        <end position="120"/>
    </location>
</feature>
<protein>
    <recommendedName>
        <fullName evidence="7">WRKY domain-containing protein</fullName>
    </recommendedName>
</protein>
<evidence type="ECO:0000256" key="5">
    <source>
        <dbReference type="ARBA" id="ARBA00023242"/>
    </source>
</evidence>
<accession>A0A835ESN7</accession>
<organism evidence="8 9">
    <name type="scientific">Digitaria exilis</name>
    <dbReference type="NCBI Taxonomy" id="1010633"/>
    <lineage>
        <taxon>Eukaryota</taxon>
        <taxon>Viridiplantae</taxon>
        <taxon>Streptophyta</taxon>
        <taxon>Embryophyta</taxon>
        <taxon>Tracheophyta</taxon>
        <taxon>Spermatophyta</taxon>
        <taxon>Magnoliopsida</taxon>
        <taxon>Liliopsida</taxon>
        <taxon>Poales</taxon>
        <taxon>Poaceae</taxon>
        <taxon>PACMAD clade</taxon>
        <taxon>Panicoideae</taxon>
        <taxon>Panicodae</taxon>
        <taxon>Paniceae</taxon>
        <taxon>Anthephorinae</taxon>
        <taxon>Digitaria</taxon>
    </lineage>
</organism>
<dbReference type="Proteomes" id="UP000636709">
    <property type="component" value="Unassembled WGS sequence"/>
</dbReference>
<dbReference type="InterPro" id="IPR003657">
    <property type="entry name" value="WRKY_dom"/>
</dbReference>
<evidence type="ECO:0000256" key="4">
    <source>
        <dbReference type="ARBA" id="ARBA00023163"/>
    </source>
</evidence>
<dbReference type="Pfam" id="PF03106">
    <property type="entry name" value="WRKY"/>
    <property type="match status" value="1"/>
</dbReference>
<dbReference type="SUPFAM" id="SSF118290">
    <property type="entry name" value="WRKY DNA-binding domain"/>
    <property type="match status" value="1"/>
</dbReference>